<dbReference type="KEGG" id="nsl:BOX37_07355"/>
<protein>
    <submittedName>
        <fullName evidence="2">Esterase</fullName>
    </submittedName>
</protein>
<gene>
    <name evidence="2" type="ORF">BOX37_07355</name>
</gene>
<dbReference type="Proteomes" id="UP000183810">
    <property type="component" value="Chromosome"/>
</dbReference>
<dbReference type="PANTHER" id="PTHR43319">
    <property type="entry name" value="BETA-LACTAMASE-RELATED"/>
    <property type="match status" value="1"/>
</dbReference>
<dbReference type="InterPro" id="IPR052907">
    <property type="entry name" value="Beta-lactamase/esterase"/>
</dbReference>
<evidence type="ECO:0000313" key="2">
    <source>
        <dbReference type="EMBL" id="APE33818.1"/>
    </source>
</evidence>
<dbReference type="InterPro" id="IPR012338">
    <property type="entry name" value="Beta-lactam/transpept-like"/>
</dbReference>
<dbReference type="PANTHER" id="PTHR43319:SF3">
    <property type="entry name" value="BETA-LACTAMASE-RELATED DOMAIN-CONTAINING PROTEIN"/>
    <property type="match status" value="1"/>
</dbReference>
<sequence length="408" mass="42639">MRGASSRPVLSHTAVRGSAAPRFQDAVDRFGRLFEGGRGGGALAVYLHGRRVVDVWTGCADAAGEVPWGENTGALSYSTSKGVTSTVLHVLAGRGLVDYRAPVAEYWPEFGVKGKAGITVAEAMSHRAGLSRIGVFARNADELADHQLIEERLAAAAPDRFRGFPAYHAISYGTLIAGIARAVTGKSMGELYRTELAEPLGIDGLHLGTPGPGSTTTVAGTHGSTTPLGIPQADMMIRLAARTPVPGAGFLRSIYTEGIDRLALGTEPAILRGEMPGANGVFTARSLAAVYNVIATESPLLSRGRVRAMARLQSVLPDRNLLLPMGWRLGYHSWPVMGAPNAFGHIGFAGSGGWVDPASGLAVGFVHNWAPEALSLPRDQFVLLGLLTAVVRGAGAEAGDPVELPVAV</sequence>
<dbReference type="SUPFAM" id="SSF56601">
    <property type="entry name" value="beta-lactamase/transpeptidase-like"/>
    <property type="match status" value="1"/>
</dbReference>
<keyword evidence="3" id="KW-1185">Reference proteome</keyword>
<dbReference type="Gene3D" id="3.40.710.10">
    <property type="entry name" value="DD-peptidase/beta-lactamase superfamily"/>
    <property type="match status" value="1"/>
</dbReference>
<name>A0A1J0VP81_9NOCA</name>
<proteinExistence type="predicted"/>
<dbReference type="AlphaFoldDB" id="A0A1J0VP81"/>
<evidence type="ECO:0000313" key="3">
    <source>
        <dbReference type="Proteomes" id="UP000183810"/>
    </source>
</evidence>
<dbReference type="InterPro" id="IPR001466">
    <property type="entry name" value="Beta-lactam-related"/>
</dbReference>
<reference evidence="2" key="1">
    <citation type="submission" date="2016-11" db="EMBL/GenBank/DDBJ databases">
        <authorList>
            <person name="Jaros S."/>
            <person name="Januszkiewicz K."/>
            <person name="Wedrychowicz H."/>
        </authorList>
    </citation>
    <scope>NUCLEOTIDE SEQUENCE [LARGE SCALE GENOMIC DNA]</scope>
    <source>
        <strain evidence="2">Y48</strain>
    </source>
</reference>
<dbReference type="Pfam" id="PF00144">
    <property type="entry name" value="Beta-lactamase"/>
    <property type="match status" value="1"/>
</dbReference>
<feature type="domain" description="Beta-lactamase-related" evidence="1">
    <location>
        <begin position="32"/>
        <end position="373"/>
    </location>
</feature>
<organism evidence="2 3">
    <name type="scientific">Nocardia mangyaensis</name>
    <dbReference type="NCBI Taxonomy" id="2213200"/>
    <lineage>
        <taxon>Bacteria</taxon>
        <taxon>Bacillati</taxon>
        <taxon>Actinomycetota</taxon>
        <taxon>Actinomycetes</taxon>
        <taxon>Mycobacteriales</taxon>
        <taxon>Nocardiaceae</taxon>
        <taxon>Nocardia</taxon>
    </lineage>
</organism>
<accession>A0A1J0VP81</accession>
<dbReference type="EMBL" id="CP018082">
    <property type="protein sequence ID" value="APE33818.1"/>
    <property type="molecule type" value="Genomic_DNA"/>
</dbReference>
<evidence type="ECO:0000259" key="1">
    <source>
        <dbReference type="Pfam" id="PF00144"/>
    </source>
</evidence>